<dbReference type="Proteomes" id="UP000002484">
    <property type="component" value="Chromosome"/>
</dbReference>
<accession>E3IUI6</accession>
<dbReference type="EMBL" id="CP002299">
    <property type="protein sequence ID" value="ADP83671.1"/>
    <property type="molecule type" value="Genomic_DNA"/>
</dbReference>
<evidence type="ECO:0000313" key="2">
    <source>
        <dbReference type="EMBL" id="ADP83671.1"/>
    </source>
</evidence>
<evidence type="ECO:0000313" key="3">
    <source>
        <dbReference type="Proteomes" id="UP000002484"/>
    </source>
</evidence>
<dbReference type="HOGENOM" id="CLU_2232631_0_0_11"/>
<protein>
    <submittedName>
        <fullName evidence="2">Uncharacterized protein</fullName>
    </submittedName>
</protein>
<proteinExistence type="predicted"/>
<feature type="region of interest" description="Disordered" evidence="1">
    <location>
        <begin position="67"/>
        <end position="105"/>
    </location>
</feature>
<dbReference type="STRING" id="298654.FraEuI1c_5687"/>
<sequence>MVRRIPDAAAATQLWDGRERVSRIVCGTGRRDLRLTVNYHDDCAAVGDYDPPRTFLGAFPYPPGHRHRPCVLQESRHATGPARRPPRRDGGRRAAPMFLPGRWAS</sequence>
<gene>
    <name evidence="2" type="ordered locus">FraEuI1c_5687</name>
</gene>
<dbReference type="OrthoDB" id="10015357at2"/>
<dbReference type="AlphaFoldDB" id="E3IUI6"/>
<name>E3IUI6_PSEI1</name>
<organism evidence="2 3">
    <name type="scientific">Pseudofrankia inefficax (strain DSM 45817 / CECT 9037 / DDB 130130 / EuI1c)</name>
    <name type="common">Frankia inefficax</name>
    <dbReference type="NCBI Taxonomy" id="298654"/>
    <lineage>
        <taxon>Bacteria</taxon>
        <taxon>Bacillati</taxon>
        <taxon>Actinomycetota</taxon>
        <taxon>Actinomycetes</taxon>
        <taxon>Frankiales</taxon>
        <taxon>Frankiaceae</taxon>
        <taxon>Pseudofrankia</taxon>
    </lineage>
</organism>
<reference evidence="2 3" key="1">
    <citation type="submission" date="2010-10" db="EMBL/GenBank/DDBJ databases">
        <title>Complete sequence of Frankia sp. EuI1c.</title>
        <authorList>
            <consortium name="US DOE Joint Genome Institute"/>
            <person name="Lucas S."/>
            <person name="Copeland A."/>
            <person name="Lapidus A."/>
            <person name="Cheng J.-F."/>
            <person name="Bruce D."/>
            <person name="Goodwin L."/>
            <person name="Pitluck S."/>
            <person name="Chertkov O."/>
            <person name="Detter J.C."/>
            <person name="Han C."/>
            <person name="Tapia R."/>
            <person name="Land M."/>
            <person name="Hauser L."/>
            <person name="Jeffries C."/>
            <person name="Kyrpides N."/>
            <person name="Ivanova N."/>
            <person name="Mikhailova N."/>
            <person name="Beauchemin N."/>
            <person name="Sen A."/>
            <person name="Sur S.A."/>
            <person name="Gtari M."/>
            <person name="Wall L."/>
            <person name="Tisa L."/>
            <person name="Woyke T."/>
        </authorList>
    </citation>
    <scope>NUCLEOTIDE SEQUENCE [LARGE SCALE GENOMIC DNA]</scope>
    <source>
        <strain evidence="3">DSM 45817 / CECT 9037 / EuI1c</strain>
    </source>
</reference>
<dbReference type="InParanoid" id="E3IUI6"/>
<dbReference type="KEGG" id="fri:FraEuI1c_5687"/>
<evidence type="ECO:0000256" key="1">
    <source>
        <dbReference type="SAM" id="MobiDB-lite"/>
    </source>
</evidence>
<keyword evidence="3" id="KW-1185">Reference proteome</keyword>